<evidence type="ECO:0008006" key="3">
    <source>
        <dbReference type="Google" id="ProtNLM"/>
    </source>
</evidence>
<protein>
    <recommendedName>
        <fullName evidence="3">Histidine kinase</fullName>
    </recommendedName>
</protein>
<reference evidence="2" key="1">
    <citation type="journal article" date="2019" name="Int. J. Syst. Evol. Microbiol.">
        <title>The Global Catalogue of Microorganisms (GCM) 10K type strain sequencing project: providing services to taxonomists for standard genome sequencing and annotation.</title>
        <authorList>
            <consortium name="The Broad Institute Genomics Platform"/>
            <consortium name="The Broad Institute Genome Sequencing Center for Infectious Disease"/>
            <person name="Wu L."/>
            <person name="Ma J."/>
        </authorList>
    </citation>
    <scope>NUCLEOTIDE SEQUENCE [LARGE SCALE GENOMIC DNA]</scope>
    <source>
        <strain evidence="2">JCM 31696</strain>
    </source>
</reference>
<dbReference type="EMBL" id="JBHTIR010000832">
    <property type="protein sequence ID" value="MFD0851842.1"/>
    <property type="molecule type" value="Genomic_DNA"/>
</dbReference>
<gene>
    <name evidence="1" type="ORF">ACFQ07_06400</name>
</gene>
<sequence>MSSVRARSIRTKIVRLLLIPLVSLTLLWGYAAAVIGENALRSRHWDSEAQRLIQLRTQLEQLLMAERTISVVFATSPQVPR</sequence>
<name>A0ABW3CDC4_9ACTN</name>
<accession>A0ABW3CDC4</accession>
<organism evidence="1 2">
    <name type="scientific">Actinomadura adrarensis</name>
    <dbReference type="NCBI Taxonomy" id="1819600"/>
    <lineage>
        <taxon>Bacteria</taxon>
        <taxon>Bacillati</taxon>
        <taxon>Actinomycetota</taxon>
        <taxon>Actinomycetes</taxon>
        <taxon>Streptosporangiales</taxon>
        <taxon>Thermomonosporaceae</taxon>
        <taxon>Actinomadura</taxon>
    </lineage>
</organism>
<evidence type="ECO:0000313" key="2">
    <source>
        <dbReference type="Proteomes" id="UP001597083"/>
    </source>
</evidence>
<comment type="caution">
    <text evidence="1">The sequence shown here is derived from an EMBL/GenBank/DDBJ whole genome shotgun (WGS) entry which is preliminary data.</text>
</comment>
<proteinExistence type="predicted"/>
<dbReference type="Proteomes" id="UP001597083">
    <property type="component" value="Unassembled WGS sequence"/>
</dbReference>
<keyword evidence="2" id="KW-1185">Reference proteome</keyword>
<evidence type="ECO:0000313" key="1">
    <source>
        <dbReference type="EMBL" id="MFD0851842.1"/>
    </source>
</evidence>
<feature type="non-terminal residue" evidence="1">
    <location>
        <position position="81"/>
    </location>
</feature>